<keyword evidence="2" id="KW-1133">Transmembrane helix</keyword>
<reference evidence="3 4" key="1">
    <citation type="submission" date="2019-03" db="EMBL/GenBank/DDBJ databases">
        <title>Single cell metagenomics reveals metabolic interactions within the superorganism composed of flagellate Streblomastix strix and complex community of Bacteroidetes bacteria on its surface.</title>
        <authorList>
            <person name="Treitli S.C."/>
            <person name="Kolisko M."/>
            <person name="Husnik F."/>
            <person name="Keeling P."/>
            <person name="Hampl V."/>
        </authorList>
    </citation>
    <scope>NUCLEOTIDE SEQUENCE [LARGE SCALE GENOMIC DNA]</scope>
    <source>
        <strain evidence="3">ST1C</strain>
    </source>
</reference>
<evidence type="ECO:0000313" key="3">
    <source>
        <dbReference type="EMBL" id="KAA6372853.1"/>
    </source>
</evidence>
<feature type="transmembrane region" description="Helical" evidence="2">
    <location>
        <begin position="949"/>
        <end position="968"/>
    </location>
</feature>
<keyword evidence="1" id="KW-0175">Coiled coil</keyword>
<feature type="transmembrane region" description="Helical" evidence="2">
    <location>
        <begin position="698"/>
        <end position="731"/>
    </location>
</feature>
<name>A0A5J4UR90_9EUKA</name>
<comment type="caution">
    <text evidence="3">The sequence shown here is derived from an EMBL/GenBank/DDBJ whole genome shotgun (WGS) entry which is preliminary data.</text>
</comment>
<accession>A0A5J4UR90</accession>
<feature type="transmembrane region" description="Helical" evidence="2">
    <location>
        <begin position="27"/>
        <end position="51"/>
    </location>
</feature>
<evidence type="ECO:0000256" key="1">
    <source>
        <dbReference type="SAM" id="Coils"/>
    </source>
</evidence>
<protein>
    <submittedName>
        <fullName evidence="3">Uncharacterized protein</fullName>
    </submittedName>
</protein>
<gene>
    <name evidence="3" type="ORF">EZS28_031620</name>
</gene>
<feature type="non-terminal residue" evidence="3">
    <location>
        <position position="1036"/>
    </location>
</feature>
<feature type="coiled-coil region" evidence="1">
    <location>
        <begin position="502"/>
        <end position="543"/>
    </location>
</feature>
<dbReference type="EMBL" id="SNRW01013232">
    <property type="protein sequence ID" value="KAA6372853.1"/>
    <property type="molecule type" value="Genomic_DNA"/>
</dbReference>
<proteinExistence type="predicted"/>
<dbReference type="Proteomes" id="UP000324800">
    <property type="component" value="Unassembled WGS sequence"/>
</dbReference>
<keyword evidence="2" id="KW-0472">Membrane</keyword>
<feature type="transmembrane region" description="Helical" evidence="2">
    <location>
        <begin position="737"/>
        <end position="756"/>
    </location>
</feature>
<keyword evidence="2" id="KW-0812">Transmembrane</keyword>
<evidence type="ECO:0000313" key="4">
    <source>
        <dbReference type="Proteomes" id="UP000324800"/>
    </source>
</evidence>
<feature type="transmembrane region" description="Helical" evidence="2">
    <location>
        <begin position="251"/>
        <end position="276"/>
    </location>
</feature>
<sequence length="1036" mass="117595">PALKEIQGIGRGSSGGDDGDASHITGVILLLAVSIPHIMIILSFIICIVIYSSLIGQYKTQLANMEKVGTIAGVMGRTGSYSLQTLYHYIQYNFNASRQQITDGQAITLVDLPSLLDSHTLVGNEVNDIVAKFYEFTNNAGTWEENRLEMYIPLTNQNQLGKLTAAGVKPEVTGIDKEDVNLIRLLTLISSKDFLIGSYGDIGDGKELIQHPSFLADEVFIILNSMISTLSGVKRALLEYWQETRSICIELIIIIISIIAFLAILSILILLIAVIAGMRSVEQERENALRSLVNLPRNLKQSVIRRLLHDERAAEEEDETMQNINAIQAVNNEIEVKQEQKDQQKLDQQEEDQLLHNQRGKQQQQSVQYVDDIFGNMDNIEISRAVTEELHEQQQQNNNNNFEQYLNKVDEKRKEQQPDEEDSILAYQVLRKSGTSKILDRQISQGSFVDMKNRYTFSMKEETYTQISHRSEELKKGKGVSQLLTGKWRREVITLACEAVHADETIKQINRDMEALKKVQEEKRQALDDKQKLLLEKRKQKKDEDEQNIKFSDIKDAEEKQKKLKALNDAYAKYVGVQQKALLQLDKQAFADQTVLTDKEKEQDELIQQLEDQITEQFEQSGLKRHPQHVRVDGSYGPNWLAVDGEDLTHMALVTDEDSGEQDPGYVRNEQDDVRWENKIDTEIKDLRKTYDSLPSPLTIGLVLPVFVSLFLILVSSIVSIIVASVTVYSILDDSSSLFIACIAPSAVGQMMYLNLRLVMDFKQIELPDGLVVEFSDITNPVWKDSSHLSSDRIHILDLLHKTSKYFTALLSATNFGMTTNDERKINDTLLSKINADRLDTSDVTKIMLQNVTCFSYNDSNCESVKPNRIFHVAAPYWGLSTLTSRVGLYIEQMKHKSENDIKSLTLNSSYIRFLASAMREDIRSGIEIQILQMLEDTQSKAQSQSTSFMITEVVCIVIVFVTFLINACSWQGRMHKASIHSHCLLRLLPEEEETQIVIEGQEQEGDGNREPLTLLPVMRTNFEPYDKGRELILEA</sequence>
<evidence type="ECO:0000256" key="2">
    <source>
        <dbReference type="SAM" id="Phobius"/>
    </source>
</evidence>
<feature type="non-terminal residue" evidence="3">
    <location>
        <position position="1"/>
    </location>
</feature>
<organism evidence="3 4">
    <name type="scientific">Streblomastix strix</name>
    <dbReference type="NCBI Taxonomy" id="222440"/>
    <lineage>
        <taxon>Eukaryota</taxon>
        <taxon>Metamonada</taxon>
        <taxon>Preaxostyla</taxon>
        <taxon>Oxymonadida</taxon>
        <taxon>Streblomastigidae</taxon>
        <taxon>Streblomastix</taxon>
    </lineage>
</organism>
<dbReference type="AlphaFoldDB" id="A0A5J4UR90"/>